<evidence type="ECO:0000313" key="3">
    <source>
        <dbReference type="Proteomes" id="UP000274556"/>
    </source>
</evidence>
<dbReference type="EMBL" id="RBXL01000001">
    <property type="protein sequence ID" value="RKT47315.1"/>
    <property type="molecule type" value="Genomic_DNA"/>
</dbReference>
<dbReference type="AlphaFoldDB" id="A0A495VFU0"/>
<comment type="caution">
    <text evidence="2">The sequence shown here is derived from an EMBL/GenBank/DDBJ whole genome shotgun (WGS) entry which is preliminary data.</text>
</comment>
<name>A0A495VFU0_9GAMM</name>
<feature type="transmembrane region" description="Helical" evidence="1">
    <location>
        <begin position="228"/>
        <end position="252"/>
    </location>
</feature>
<evidence type="ECO:0000256" key="1">
    <source>
        <dbReference type="SAM" id="Phobius"/>
    </source>
</evidence>
<feature type="transmembrane region" description="Helical" evidence="1">
    <location>
        <begin position="158"/>
        <end position="175"/>
    </location>
</feature>
<keyword evidence="1" id="KW-1133">Transmembrane helix</keyword>
<feature type="transmembrane region" description="Helical" evidence="1">
    <location>
        <begin position="69"/>
        <end position="89"/>
    </location>
</feature>
<evidence type="ECO:0008006" key="4">
    <source>
        <dbReference type="Google" id="ProtNLM"/>
    </source>
</evidence>
<proteinExistence type="predicted"/>
<sequence length="305" mass="34329">MKMTDIRRSIRSPFVSRVVQRLDDGHELVFLSRRHRKQLQPFHLSPDGVRLRLSLSQASWFRFWAPRRLAWWIALMFLIGSACFAYGSFAANWSALLKPDMATASFIGVVFFVGSLFFTAAAGLQLLEAINGDIADLGTGPSGQRRAWRWWAWKPRNAGYLSSLIQFAGTLLFNLNTGNALLRGLGWVQEDVLIWTPDMIGSICFLGASYLALMEISHGWWSFEPRQVAWWVVMINVAGSIAFQVSALYGFFPPPPDASWSWNANLWTFVGALCFFVASYLMIPELFDADADKAVSLSPDERLSA</sequence>
<evidence type="ECO:0000313" key="2">
    <source>
        <dbReference type="EMBL" id="RKT47315.1"/>
    </source>
</evidence>
<protein>
    <recommendedName>
        <fullName evidence="4">YrhK-like protein</fullName>
    </recommendedName>
</protein>
<organism evidence="2 3">
    <name type="scientific">Thiocapsa rosea</name>
    <dbReference type="NCBI Taxonomy" id="69360"/>
    <lineage>
        <taxon>Bacteria</taxon>
        <taxon>Pseudomonadati</taxon>
        <taxon>Pseudomonadota</taxon>
        <taxon>Gammaproteobacteria</taxon>
        <taxon>Chromatiales</taxon>
        <taxon>Chromatiaceae</taxon>
        <taxon>Thiocapsa</taxon>
    </lineage>
</organism>
<dbReference type="Proteomes" id="UP000274556">
    <property type="component" value="Unassembled WGS sequence"/>
</dbReference>
<keyword evidence="1" id="KW-0812">Transmembrane</keyword>
<feature type="transmembrane region" description="Helical" evidence="1">
    <location>
        <begin position="264"/>
        <end position="283"/>
    </location>
</feature>
<gene>
    <name evidence="2" type="ORF">BDD21_4880</name>
</gene>
<keyword evidence="3" id="KW-1185">Reference proteome</keyword>
<keyword evidence="1" id="KW-0472">Membrane</keyword>
<reference evidence="2 3" key="1">
    <citation type="submission" date="2018-10" db="EMBL/GenBank/DDBJ databases">
        <title>Genomic Encyclopedia of Archaeal and Bacterial Type Strains, Phase II (KMG-II): from individual species to whole genera.</title>
        <authorList>
            <person name="Goeker M."/>
        </authorList>
    </citation>
    <scope>NUCLEOTIDE SEQUENCE [LARGE SCALE GENOMIC DNA]</scope>
    <source>
        <strain evidence="2 3">DSM 235</strain>
    </source>
</reference>
<feature type="transmembrane region" description="Helical" evidence="1">
    <location>
        <begin position="195"/>
        <end position="216"/>
    </location>
</feature>
<accession>A0A495VFU0</accession>
<feature type="transmembrane region" description="Helical" evidence="1">
    <location>
        <begin position="101"/>
        <end position="124"/>
    </location>
</feature>